<comment type="caution">
    <text evidence="9">The sequence shown here is derived from an EMBL/GenBank/DDBJ whole genome shotgun (WGS) entry which is preliminary data.</text>
</comment>
<comment type="subcellular location">
    <subcellularLocation>
        <location evidence="1">Nucleus</location>
    </subcellularLocation>
</comment>
<evidence type="ECO:0000259" key="8">
    <source>
        <dbReference type="PROSITE" id="PS50048"/>
    </source>
</evidence>
<feature type="compositionally biased region" description="Polar residues" evidence="7">
    <location>
        <begin position="102"/>
        <end position="116"/>
    </location>
</feature>
<dbReference type="CDD" id="cd00067">
    <property type="entry name" value="GAL4"/>
    <property type="match status" value="1"/>
</dbReference>
<dbReference type="Gene3D" id="4.10.240.10">
    <property type="entry name" value="Zn(2)-C6 fungal-type DNA-binding domain"/>
    <property type="match status" value="1"/>
</dbReference>
<dbReference type="Proteomes" id="UP001629113">
    <property type="component" value="Unassembled WGS sequence"/>
</dbReference>
<evidence type="ECO:0000256" key="5">
    <source>
        <dbReference type="ARBA" id="ARBA00023163"/>
    </source>
</evidence>
<evidence type="ECO:0000256" key="6">
    <source>
        <dbReference type="ARBA" id="ARBA00023242"/>
    </source>
</evidence>
<proteinExistence type="predicted"/>
<keyword evidence="2" id="KW-0479">Metal-binding</keyword>
<gene>
    <name evidence="9" type="ORF">PVAG01_09732</name>
</gene>
<keyword evidence="4" id="KW-0238">DNA-binding</keyword>
<organism evidence="9 10">
    <name type="scientific">Phlyctema vagabunda</name>
    <dbReference type="NCBI Taxonomy" id="108571"/>
    <lineage>
        <taxon>Eukaryota</taxon>
        <taxon>Fungi</taxon>
        <taxon>Dikarya</taxon>
        <taxon>Ascomycota</taxon>
        <taxon>Pezizomycotina</taxon>
        <taxon>Leotiomycetes</taxon>
        <taxon>Helotiales</taxon>
        <taxon>Dermateaceae</taxon>
        <taxon>Phlyctema</taxon>
    </lineage>
</organism>
<keyword evidence="6" id="KW-0539">Nucleus</keyword>
<evidence type="ECO:0000256" key="1">
    <source>
        <dbReference type="ARBA" id="ARBA00004123"/>
    </source>
</evidence>
<evidence type="ECO:0000256" key="4">
    <source>
        <dbReference type="ARBA" id="ARBA00023125"/>
    </source>
</evidence>
<dbReference type="InterPro" id="IPR051089">
    <property type="entry name" value="prtT"/>
</dbReference>
<dbReference type="SUPFAM" id="SSF57701">
    <property type="entry name" value="Zn2/Cys6 DNA-binding domain"/>
    <property type="match status" value="1"/>
</dbReference>
<evidence type="ECO:0000313" key="9">
    <source>
        <dbReference type="EMBL" id="KAL3419510.1"/>
    </source>
</evidence>
<dbReference type="InterPro" id="IPR036864">
    <property type="entry name" value="Zn2-C6_fun-type_DNA-bd_sf"/>
</dbReference>
<dbReference type="SMART" id="SM00066">
    <property type="entry name" value="GAL4"/>
    <property type="match status" value="1"/>
</dbReference>
<evidence type="ECO:0000256" key="7">
    <source>
        <dbReference type="SAM" id="MobiDB-lite"/>
    </source>
</evidence>
<feature type="region of interest" description="Disordered" evidence="7">
    <location>
        <begin position="73"/>
        <end position="123"/>
    </location>
</feature>
<dbReference type="PROSITE" id="PS50048">
    <property type="entry name" value="ZN2_CY6_FUNGAL_2"/>
    <property type="match status" value="1"/>
</dbReference>
<dbReference type="InterPro" id="IPR007219">
    <property type="entry name" value="XnlR_reg_dom"/>
</dbReference>
<keyword evidence="10" id="KW-1185">Reference proteome</keyword>
<dbReference type="PANTHER" id="PTHR31845">
    <property type="entry name" value="FINGER DOMAIN PROTEIN, PUTATIVE-RELATED"/>
    <property type="match status" value="1"/>
</dbReference>
<accession>A0ABR4P874</accession>
<reference evidence="9 10" key="1">
    <citation type="submission" date="2024-06" db="EMBL/GenBank/DDBJ databases">
        <title>Complete genome of Phlyctema vagabunda strain 19-DSS-EL-015.</title>
        <authorList>
            <person name="Fiorenzani C."/>
        </authorList>
    </citation>
    <scope>NUCLEOTIDE SEQUENCE [LARGE SCALE GENOMIC DNA]</scope>
    <source>
        <strain evidence="9 10">19-DSS-EL-015</strain>
    </source>
</reference>
<name>A0ABR4P874_9HELO</name>
<dbReference type="PANTHER" id="PTHR31845:SF17">
    <property type="entry name" value="ZN(II)2CYS6 TRANSCRIPTION FACTOR (EUROFUNG)"/>
    <property type="match status" value="1"/>
</dbReference>
<evidence type="ECO:0000256" key="3">
    <source>
        <dbReference type="ARBA" id="ARBA00023015"/>
    </source>
</evidence>
<dbReference type="EMBL" id="JBFCZG010000008">
    <property type="protein sequence ID" value="KAL3419510.1"/>
    <property type="molecule type" value="Genomic_DNA"/>
</dbReference>
<keyword evidence="5" id="KW-0804">Transcription</keyword>
<dbReference type="InterPro" id="IPR001138">
    <property type="entry name" value="Zn2Cys6_DnaBD"/>
</dbReference>
<dbReference type="SMART" id="SM00906">
    <property type="entry name" value="Fungal_trans"/>
    <property type="match status" value="1"/>
</dbReference>
<evidence type="ECO:0000313" key="10">
    <source>
        <dbReference type="Proteomes" id="UP001629113"/>
    </source>
</evidence>
<protein>
    <submittedName>
        <fullName evidence="9">Fungal specific transcription factor domain-containing protein</fullName>
    </submittedName>
</protein>
<sequence length="706" mass="79051">MEPGQPHPAASNPHVIQPHTTPTPTHTPAAPKALSQNACLPCRSVKMKCRRDPSSAICERCIRKSMDCVFEKHRRGRKPGTRLVRKTQDQVSPVGPPDESRAGSSRWQSEATSSVPDDSVIEPGLRDAPPVIYTGGPAASLPGPKHIWDESSALQPAELLHKNAKTGKFSLQNVLSTTDASDQDDGGDVQNNGTASVGTATFSLDDPIRCKILNFPIALGLFDSFMRSLNPFISQFDPQLHTFEYVQQRSPFLLTSILAAAARAFHPPLHPQLRAHTEQLLAKAFTQGTKSPETVQAILVSTYWKEPDDTRSWLLIGYAIRMCIEMGWHKLEPTTAESREGETELQVREARNCRRTWLILFVYDRSISLQVGKPCMIEQNDFITTAQDWYKQPFAVFGADALLCAFVTLRIISSEIVELVSPDRSARHIQQSDTLMKLLNSNITRWEEYWHPISDDDRVDRCQAFLIRFYGTHLRLLLNSYSLQNSLQASKNGTPISKQAVWTCYSAAIDMLKQISDRFGPLKLLYFAQDSVHVMTAYSAVFLIKLLLSLPSHLSHEFETSSIEAIRKTAQTFESQCATQKTGCALQARFLNNVAVQYEKAKRQVKPNGPTSETKTIAPPQFPMAQSAQQVEQNMSYPDTAMMGNQPMVVGTGQEEFYPPMGYDNEMSAWTFENNDRWEEMFATAGYRIYDGVFVPDDAMGNGMDR</sequence>
<evidence type="ECO:0000256" key="2">
    <source>
        <dbReference type="ARBA" id="ARBA00022723"/>
    </source>
</evidence>
<feature type="compositionally biased region" description="Basic residues" evidence="7">
    <location>
        <begin position="73"/>
        <end position="85"/>
    </location>
</feature>
<dbReference type="PROSITE" id="PS00463">
    <property type="entry name" value="ZN2_CY6_FUNGAL_1"/>
    <property type="match status" value="1"/>
</dbReference>
<feature type="compositionally biased region" description="Low complexity" evidence="7">
    <location>
        <begin position="18"/>
        <end position="31"/>
    </location>
</feature>
<dbReference type="CDD" id="cd12148">
    <property type="entry name" value="fungal_TF_MHR"/>
    <property type="match status" value="1"/>
</dbReference>
<dbReference type="Pfam" id="PF04082">
    <property type="entry name" value="Fungal_trans"/>
    <property type="match status" value="1"/>
</dbReference>
<keyword evidence="3" id="KW-0805">Transcription regulation</keyword>
<feature type="domain" description="Zn(2)-C6 fungal-type" evidence="8">
    <location>
        <begin position="38"/>
        <end position="70"/>
    </location>
</feature>
<feature type="region of interest" description="Disordered" evidence="7">
    <location>
        <begin position="1"/>
        <end position="32"/>
    </location>
</feature>